<evidence type="ECO:0000256" key="1">
    <source>
        <dbReference type="ARBA" id="ARBA00006484"/>
    </source>
</evidence>
<sequence>MNRRLTDWRGRRVWLIGASSGIGEALAQRLAAEGARLALSARRADALERVAEAVGGAQVLPFDVTAPEGFAGAWARLIEAWGGCDLVVFLAGAYRPTRAWELDEAAIRPVVETNLLATLRGVATVLPTFLSQGQGAIALVASVAGYGGLPRACVYGPTKAALINFAESLFIDLRPRGVDVFLINPGFVDTPLTAANTFPMPALMHPDEAAEAIVRGLAAGRFEIHFPTRFSRVLKALNCLPYRLYFGVVRRVTGL</sequence>
<dbReference type="GO" id="GO:0016020">
    <property type="term" value="C:membrane"/>
    <property type="evidence" value="ECO:0007669"/>
    <property type="project" value="TreeGrafter"/>
</dbReference>
<dbReference type="Pfam" id="PF00106">
    <property type="entry name" value="adh_short"/>
    <property type="match status" value="1"/>
</dbReference>
<protein>
    <submittedName>
        <fullName evidence="3">SDR family NAD(P)-dependent oxidoreductase</fullName>
    </submittedName>
</protein>
<evidence type="ECO:0000256" key="2">
    <source>
        <dbReference type="ARBA" id="ARBA00023002"/>
    </source>
</evidence>
<reference evidence="3 4" key="1">
    <citation type="submission" date="2020-02" db="EMBL/GenBank/DDBJ databases">
        <title>Nitrogenibacter mangrovi gen. nov., sp. nov. isolated from mangrove sediment, a denitrifying betaproteobacterium.</title>
        <authorList>
            <person name="Liao H."/>
            <person name="Tian Y."/>
        </authorList>
    </citation>
    <scope>NUCLEOTIDE SEQUENCE [LARGE SCALE GENOMIC DNA]</scope>
    <source>
        <strain evidence="3 4">M9-3-2</strain>
    </source>
</reference>
<dbReference type="PANTHER" id="PTHR44196">
    <property type="entry name" value="DEHYDROGENASE/REDUCTASE SDR FAMILY MEMBER 7B"/>
    <property type="match status" value="1"/>
</dbReference>
<keyword evidence="2" id="KW-0560">Oxidoreductase</keyword>
<dbReference type="Gene3D" id="3.40.50.720">
    <property type="entry name" value="NAD(P)-binding Rossmann-like Domain"/>
    <property type="match status" value="1"/>
</dbReference>
<dbReference type="PANTHER" id="PTHR44196:SF1">
    <property type="entry name" value="DEHYDROGENASE_REDUCTASE SDR FAMILY MEMBER 7B"/>
    <property type="match status" value="1"/>
</dbReference>
<name>A0A6C1B7H8_9RHOO</name>
<dbReference type="SUPFAM" id="SSF51735">
    <property type="entry name" value="NAD(P)-binding Rossmann-fold domains"/>
    <property type="match status" value="1"/>
</dbReference>
<gene>
    <name evidence="3" type="ORF">G3580_05155</name>
</gene>
<dbReference type="GO" id="GO:0016491">
    <property type="term" value="F:oxidoreductase activity"/>
    <property type="evidence" value="ECO:0007669"/>
    <property type="project" value="UniProtKB-KW"/>
</dbReference>
<dbReference type="EMBL" id="CP048836">
    <property type="protein sequence ID" value="QID19726.1"/>
    <property type="molecule type" value="Genomic_DNA"/>
</dbReference>
<proteinExistence type="inferred from homology"/>
<dbReference type="AlphaFoldDB" id="A0A6C1B7H8"/>
<dbReference type="Proteomes" id="UP000501991">
    <property type="component" value="Chromosome"/>
</dbReference>
<accession>A0A6C1B7H8</accession>
<dbReference type="InterPro" id="IPR002347">
    <property type="entry name" value="SDR_fam"/>
</dbReference>
<dbReference type="KEGG" id="azq:G3580_05155"/>
<evidence type="ECO:0000313" key="3">
    <source>
        <dbReference type="EMBL" id="QID19726.1"/>
    </source>
</evidence>
<organism evidence="3 4">
    <name type="scientific">Nitrogeniibacter mangrovi</name>
    <dbReference type="NCBI Taxonomy" id="2016596"/>
    <lineage>
        <taxon>Bacteria</taxon>
        <taxon>Pseudomonadati</taxon>
        <taxon>Pseudomonadota</taxon>
        <taxon>Betaproteobacteria</taxon>
        <taxon>Rhodocyclales</taxon>
        <taxon>Zoogloeaceae</taxon>
        <taxon>Nitrogeniibacter</taxon>
    </lineage>
</organism>
<keyword evidence="4" id="KW-1185">Reference proteome</keyword>
<evidence type="ECO:0000313" key="4">
    <source>
        <dbReference type="Proteomes" id="UP000501991"/>
    </source>
</evidence>
<dbReference type="PRINTS" id="PR00081">
    <property type="entry name" value="GDHRDH"/>
</dbReference>
<dbReference type="InterPro" id="IPR036291">
    <property type="entry name" value="NAD(P)-bd_dom_sf"/>
</dbReference>
<comment type="similarity">
    <text evidence="1">Belongs to the short-chain dehydrogenases/reductases (SDR) family.</text>
</comment>